<dbReference type="EMBL" id="LT629701">
    <property type="protein sequence ID" value="SDM98267.1"/>
    <property type="molecule type" value="Genomic_DNA"/>
</dbReference>
<name>A0A1G9XNB6_ALLAB</name>
<sequence length="38" mass="4439">MSVVKERRRAIRRNRMVGAALVIVLFYATLAFLFTRGR</sequence>
<keyword evidence="1" id="KW-1133">Transmembrane helix</keyword>
<reference evidence="2 3" key="1">
    <citation type="submission" date="2016-10" db="EMBL/GenBank/DDBJ databases">
        <authorList>
            <person name="de Groot N.N."/>
        </authorList>
    </citation>
    <scope>NUCLEOTIDE SEQUENCE [LARGE SCALE GENOMIC DNA]</scope>
    <source>
        <strain evidence="2 3">DSM 44149</strain>
    </source>
</reference>
<accession>A0A1G9XNB6</accession>
<feature type="transmembrane region" description="Helical" evidence="1">
    <location>
        <begin position="16"/>
        <end position="35"/>
    </location>
</feature>
<protein>
    <submittedName>
        <fullName evidence="2">Uncharacterized protein</fullName>
    </submittedName>
</protein>
<evidence type="ECO:0000313" key="2">
    <source>
        <dbReference type="EMBL" id="SDM98267.1"/>
    </source>
</evidence>
<dbReference type="STRING" id="211114.SAMN04489726_4313"/>
<keyword evidence="3" id="KW-1185">Reference proteome</keyword>
<evidence type="ECO:0000313" key="3">
    <source>
        <dbReference type="Proteomes" id="UP000183376"/>
    </source>
</evidence>
<dbReference type="AlphaFoldDB" id="A0A1G9XNB6"/>
<proteinExistence type="predicted"/>
<keyword evidence="1" id="KW-0812">Transmembrane</keyword>
<evidence type="ECO:0000256" key="1">
    <source>
        <dbReference type="SAM" id="Phobius"/>
    </source>
</evidence>
<keyword evidence="1" id="KW-0472">Membrane</keyword>
<organism evidence="2 3">
    <name type="scientific">Allokutzneria albata</name>
    <name type="common">Kibdelosporangium albatum</name>
    <dbReference type="NCBI Taxonomy" id="211114"/>
    <lineage>
        <taxon>Bacteria</taxon>
        <taxon>Bacillati</taxon>
        <taxon>Actinomycetota</taxon>
        <taxon>Actinomycetes</taxon>
        <taxon>Pseudonocardiales</taxon>
        <taxon>Pseudonocardiaceae</taxon>
        <taxon>Allokutzneria</taxon>
    </lineage>
</organism>
<gene>
    <name evidence="2" type="ORF">SAMN04489726_4313</name>
</gene>
<dbReference type="Proteomes" id="UP000183376">
    <property type="component" value="Chromosome I"/>
</dbReference>